<proteinExistence type="predicted"/>
<dbReference type="OrthoDB" id="9771112at2"/>
<sequence length="834" mass="98081">MFFLLSFFYITLNTLNPSELKEKGVNEFFNKDFDTSIKTFQQLEKITNNNDYESYALYALGHIYGKEKLDTKLGITYLEKTLPYIRSKKNNFDSHHLTIYYLLGEYYYALGNIDSSECYLKEGFNLYLNNQKDFNLPASFIQHLSNIYYRKHEYHMSQVILDYGLQNLTHTKSSLLINQLSTNVLLNDSIAVEKSFKKISQNSHTPSSTGNQFYHMGIYAFNKTNYEESINYLTLFLNTYKQYLLKNTNDFFYSTDEILFRNYYISRTYLKLAECYEKIGEPKQQLEALSTSLEYYKKVEGLTHIDVTSIGLQIFRSLKDYNETHDVSSSINYLDSAQKIIDDNFLVRNDTNEIMRYELMLQQYYQGKYAATLIDKRNHYWKSYQYFHDFIWQQQKDDDQLYHFQELNDIQDEWIDFFSKSHQETKDFGDLAKALEIIENAKSNILKKRSSGLIDPDFMTYIKSDFLISDKSNQKSVSPRFSSENLKEYFEENYDDKSFISYYYTNQNFYRIGYNEGNFYLDIFDFEDNALNKLVKVFHESNYFIERAFIQDLNNFGQYILPNWVNSTDNQRLVISSYGKLNSIPFEVLIFNEKYLLESFAVTYSYSLHYDKKYLSANTLHEEVVTFAIAPFANRDLKYTENEVKNIVTDSDLLINKEATYNSLQKALSNKKYNVLHFATHSIFKSIPQDSYISLFPDSSSKTKITFDEISHINLQHINLVVLSSCQSGVGTFSKGEGDLSLQRAFAYADIPSVIAGKWKVNDKASAIIIHHFYKYLSEGWEKDIALQKAKKLYIEDHEHMYYNPMFWGGLVLNGNNDAIVPPSIETRLRKLLY</sequence>
<evidence type="ECO:0000259" key="1">
    <source>
        <dbReference type="Pfam" id="PF12770"/>
    </source>
</evidence>
<name>A0A1S1Z0A2_FLAPC</name>
<dbReference type="InterPro" id="IPR024983">
    <property type="entry name" value="CHAT_dom"/>
</dbReference>
<comment type="caution">
    <text evidence="2">The sequence shown here is derived from an EMBL/GenBank/DDBJ whole genome shotgun (WGS) entry which is preliminary data.</text>
</comment>
<keyword evidence="3" id="KW-1185">Reference proteome</keyword>
<evidence type="ECO:0000313" key="3">
    <source>
        <dbReference type="Proteomes" id="UP000179797"/>
    </source>
</evidence>
<dbReference type="RefSeq" id="WP_044228010.1">
    <property type="nucleotide sequence ID" value="NZ_JRYR02000001.1"/>
</dbReference>
<gene>
    <name evidence="2" type="ORF">NH26_10125</name>
</gene>
<dbReference type="InterPro" id="IPR011990">
    <property type="entry name" value="TPR-like_helical_dom_sf"/>
</dbReference>
<dbReference type="AlphaFoldDB" id="A0A1S1Z0A2"/>
<dbReference type="Gene3D" id="1.25.40.10">
    <property type="entry name" value="Tetratricopeptide repeat domain"/>
    <property type="match status" value="2"/>
</dbReference>
<dbReference type="Pfam" id="PF12770">
    <property type="entry name" value="CHAT"/>
    <property type="match status" value="1"/>
</dbReference>
<dbReference type="EMBL" id="JRYR02000001">
    <property type="protein sequence ID" value="OHX66690.1"/>
    <property type="molecule type" value="Genomic_DNA"/>
</dbReference>
<reference evidence="2 3" key="1">
    <citation type="journal article" date="2012" name="Int. J. Syst. Evol. Microbiol.">
        <title>Flammeovirga pacifica sp. nov., isolated from deep-sea sediment.</title>
        <authorList>
            <person name="Xu H."/>
            <person name="Fu Y."/>
            <person name="Yang N."/>
            <person name="Ding Z."/>
            <person name="Lai Q."/>
            <person name="Zeng R."/>
        </authorList>
    </citation>
    <scope>NUCLEOTIDE SEQUENCE [LARGE SCALE GENOMIC DNA]</scope>
    <source>
        <strain evidence="3">DSM 24597 / LMG 26175 / WPAGA1</strain>
    </source>
</reference>
<dbReference type="STRING" id="915059.NH26_10125"/>
<dbReference type="Proteomes" id="UP000179797">
    <property type="component" value="Unassembled WGS sequence"/>
</dbReference>
<dbReference type="SUPFAM" id="SSF48452">
    <property type="entry name" value="TPR-like"/>
    <property type="match status" value="2"/>
</dbReference>
<organism evidence="2 3">
    <name type="scientific">Flammeovirga pacifica</name>
    <dbReference type="NCBI Taxonomy" id="915059"/>
    <lineage>
        <taxon>Bacteria</taxon>
        <taxon>Pseudomonadati</taxon>
        <taxon>Bacteroidota</taxon>
        <taxon>Cytophagia</taxon>
        <taxon>Cytophagales</taxon>
        <taxon>Flammeovirgaceae</taxon>
        <taxon>Flammeovirga</taxon>
    </lineage>
</organism>
<protein>
    <recommendedName>
        <fullName evidence="1">CHAT domain-containing protein</fullName>
    </recommendedName>
</protein>
<accession>A0A1S1Z0A2</accession>
<evidence type="ECO:0000313" key="2">
    <source>
        <dbReference type="EMBL" id="OHX66690.1"/>
    </source>
</evidence>
<feature type="domain" description="CHAT" evidence="1">
    <location>
        <begin position="566"/>
        <end position="816"/>
    </location>
</feature>